<feature type="transmembrane region" description="Helical" evidence="8">
    <location>
        <begin position="131"/>
        <end position="151"/>
    </location>
</feature>
<evidence type="ECO:0000256" key="5">
    <source>
        <dbReference type="ARBA" id="ARBA00022692"/>
    </source>
</evidence>
<dbReference type="AlphaFoldDB" id="A0ABD6E598"/>
<sequence>MAEGVKLKRSISLFSGCAIIVGVIVGSGIFISPKGVILKTGSIGLSLVVWLLCGLFAMLGALCYAELGTTIPKSGGDYAYIYEAFGGLPAFLFLWVALVIINPTSNAIMALTCSQYLVKPFFPDCDLPDNVVRLLAACLIVLLIFVNCWNVEWATKTQNIFTTTKILALVIIIVTGIGWLIFSPAEHLHPSTIFENSNADPSHLSLAFYSGVFSFSGWNYLNFVTEELKEPNKNLPRAIYISIPVVTIIYMLVNIAYFAVLPAADVIHSPAVAVTFADATMGKFSLIMPLIVAASCIGGLNGVIFASSRMFFVGSRDGQLPELLSMISITKLTPIPSLLILGGLSCLMLVFNDIYSLVNYLSFTESAVVACAVLGLIKLRITDKKRNRPIMFNICIPIIFCAMCLLLLILPFFLEPIELIVGVLIILTGIPVYFVFVYWKSKPSFIIQPWVKFTHAVQKFLYCVPEKCE</sequence>
<keyword evidence="10" id="KW-1185">Reference proteome</keyword>
<gene>
    <name evidence="9" type="ORF">AB6A40_001355</name>
</gene>
<protein>
    <submittedName>
        <fullName evidence="9">Uncharacterized protein</fullName>
    </submittedName>
</protein>
<comment type="subcellular location">
    <subcellularLocation>
        <location evidence="1">Cell membrane</location>
        <topology evidence="1">Multi-pass membrane protein</topology>
    </subcellularLocation>
</comment>
<feature type="transmembrane region" description="Helical" evidence="8">
    <location>
        <begin position="284"/>
        <end position="312"/>
    </location>
</feature>
<dbReference type="Proteomes" id="UP001608902">
    <property type="component" value="Unassembled WGS sequence"/>
</dbReference>
<feature type="transmembrane region" description="Helical" evidence="8">
    <location>
        <begin position="241"/>
        <end position="264"/>
    </location>
</feature>
<comment type="similarity">
    <text evidence="2">Belongs to the amino acid-polyamine-organocation (APC) superfamily. L-type amino acid transporter (LAT) (TC 2.A.3.8) family.</text>
</comment>
<feature type="transmembrane region" description="Helical" evidence="8">
    <location>
        <begin position="163"/>
        <end position="182"/>
    </location>
</feature>
<evidence type="ECO:0000313" key="9">
    <source>
        <dbReference type="EMBL" id="MFH4974646.1"/>
    </source>
</evidence>
<name>A0ABD6E598_9BILA</name>
<evidence type="ECO:0000313" key="10">
    <source>
        <dbReference type="Proteomes" id="UP001608902"/>
    </source>
</evidence>
<feature type="transmembrane region" description="Helical" evidence="8">
    <location>
        <begin position="332"/>
        <end position="351"/>
    </location>
</feature>
<organism evidence="9 10">
    <name type="scientific">Gnathostoma spinigerum</name>
    <dbReference type="NCBI Taxonomy" id="75299"/>
    <lineage>
        <taxon>Eukaryota</taxon>
        <taxon>Metazoa</taxon>
        <taxon>Ecdysozoa</taxon>
        <taxon>Nematoda</taxon>
        <taxon>Chromadorea</taxon>
        <taxon>Rhabditida</taxon>
        <taxon>Spirurina</taxon>
        <taxon>Gnathostomatomorpha</taxon>
        <taxon>Gnathostomatoidea</taxon>
        <taxon>Gnathostomatidae</taxon>
        <taxon>Gnathostoma</taxon>
    </lineage>
</organism>
<dbReference type="FunFam" id="1.20.1740.10:FF:000003">
    <property type="entry name" value="Y+L amino acid transporter 1 isoform X1"/>
    <property type="match status" value="1"/>
</dbReference>
<dbReference type="InterPro" id="IPR050598">
    <property type="entry name" value="AminoAcid_Transporter"/>
</dbReference>
<keyword evidence="3" id="KW-0813">Transport</keyword>
<feature type="transmembrane region" description="Helical" evidence="8">
    <location>
        <begin position="389"/>
        <end position="413"/>
    </location>
</feature>
<dbReference type="PANTHER" id="PTHR11785:SF528">
    <property type="entry name" value="AMINO ACID TRANSPORTER PROTEIN JHI-21"/>
    <property type="match status" value="1"/>
</dbReference>
<keyword evidence="7 8" id="KW-0472">Membrane</keyword>
<feature type="transmembrane region" description="Helical" evidence="8">
    <location>
        <begin position="79"/>
        <end position="101"/>
    </location>
</feature>
<dbReference type="GO" id="GO:0005886">
    <property type="term" value="C:plasma membrane"/>
    <property type="evidence" value="ECO:0007669"/>
    <property type="project" value="UniProtKB-SubCell"/>
</dbReference>
<evidence type="ECO:0000256" key="1">
    <source>
        <dbReference type="ARBA" id="ARBA00004651"/>
    </source>
</evidence>
<comment type="caution">
    <text evidence="9">The sequence shown here is derived from an EMBL/GenBank/DDBJ whole genome shotgun (WGS) entry which is preliminary data.</text>
</comment>
<evidence type="ECO:0000256" key="7">
    <source>
        <dbReference type="ARBA" id="ARBA00023136"/>
    </source>
</evidence>
<feature type="transmembrane region" description="Helical" evidence="8">
    <location>
        <begin position="12"/>
        <end position="31"/>
    </location>
</feature>
<evidence type="ECO:0000256" key="3">
    <source>
        <dbReference type="ARBA" id="ARBA00022448"/>
    </source>
</evidence>
<dbReference type="InterPro" id="IPR002293">
    <property type="entry name" value="AA/rel_permease1"/>
</dbReference>
<keyword evidence="5 8" id="KW-0812">Transmembrane</keyword>
<dbReference type="Gene3D" id="1.20.1740.10">
    <property type="entry name" value="Amino acid/polyamine transporter I"/>
    <property type="match status" value="1"/>
</dbReference>
<evidence type="ECO:0000256" key="6">
    <source>
        <dbReference type="ARBA" id="ARBA00022989"/>
    </source>
</evidence>
<dbReference type="Pfam" id="PF13520">
    <property type="entry name" value="AA_permease_2"/>
    <property type="match status" value="1"/>
</dbReference>
<evidence type="ECO:0000256" key="8">
    <source>
        <dbReference type="SAM" id="Phobius"/>
    </source>
</evidence>
<dbReference type="EMBL" id="JBGFUD010000493">
    <property type="protein sequence ID" value="MFH4974646.1"/>
    <property type="molecule type" value="Genomic_DNA"/>
</dbReference>
<proteinExistence type="inferred from homology"/>
<accession>A0ABD6E598</accession>
<feature type="transmembrane region" description="Helical" evidence="8">
    <location>
        <begin position="43"/>
        <end position="67"/>
    </location>
</feature>
<dbReference type="PANTHER" id="PTHR11785">
    <property type="entry name" value="AMINO ACID TRANSPORTER"/>
    <property type="match status" value="1"/>
</dbReference>
<evidence type="ECO:0000256" key="2">
    <source>
        <dbReference type="ARBA" id="ARBA00007040"/>
    </source>
</evidence>
<keyword evidence="4" id="KW-1003">Cell membrane</keyword>
<reference evidence="9 10" key="1">
    <citation type="submission" date="2024-08" db="EMBL/GenBank/DDBJ databases">
        <title>Gnathostoma spinigerum genome.</title>
        <authorList>
            <person name="Gonzalez-Bertolin B."/>
            <person name="Monzon S."/>
            <person name="Zaballos A."/>
            <person name="Jimenez P."/>
            <person name="Dekumyoy P."/>
            <person name="Varona S."/>
            <person name="Cuesta I."/>
            <person name="Sumanam S."/>
            <person name="Adisakwattana P."/>
            <person name="Gasser R.B."/>
            <person name="Hernandez-Gonzalez A."/>
            <person name="Young N.D."/>
            <person name="Perteguer M.J."/>
        </authorList>
    </citation>
    <scope>NUCLEOTIDE SEQUENCE [LARGE SCALE GENOMIC DNA]</scope>
    <source>
        <strain evidence="9">AL3</strain>
        <tissue evidence="9">Liver</tissue>
    </source>
</reference>
<feature type="transmembrane region" description="Helical" evidence="8">
    <location>
        <begin position="202"/>
        <end position="221"/>
    </location>
</feature>
<feature type="transmembrane region" description="Helical" evidence="8">
    <location>
        <begin position="419"/>
        <end position="439"/>
    </location>
</feature>
<evidence type="ECO:0000256" key="4">
    <source>
        <dbReference type="ARBA" id="ARBA00022475"/>
    </source>
</evidence>
<feature type="transmembrane region" description="Helical" evidence="8">
    <location>
        <begin position="357"/>
        <end position="377"/>
    </location>
</feature>
<dbReference type="PIRSF" id="PIRSF006060">
    <property type="entry name" value="AA_transporter"/>
    <property type="match status" value="1"/>
</dbReference>
<keyword evidence="6 8" id="KW-1133">Transmembrane helix</keyword>